<dbReference type="Proteomes" id="UP001165584">
    <property type="component" value="Unassembled WGS sequence"/>
</dbReference>
<keyword evidence="2" id="KW-1185">Reference proteome</keyword>
<gene>
    <name evidence="1" type="ORF">N1027_10045</name>
</gene>
<proteinExistence type="predicted"/>
<reference evidence="1" key="1">
    <citation type="submission" date="2022-08" db="EMBL/GenBank/DDBJ databases">
        <authorList>
            <person name="Deng Y."/>
            <person name="Han X.-F."/>
            <person name="Zhang Y.-Q."/>
        </authorList>
    </citation>
    <scope>NUCLEOTIDE SEQUENCE</scope>
    <source>
        <strain evidence="1">CPCC 205763</strain>
    </source>
</reference>
<evidence type="ECO:0000313" key="1">
    <source>
        <dbReference type="EMBL" id="MCS5718477.1"/>
    </source>
</evidence>
<dbReference type="RefSeq" id="WP_259507387.1">
    <property type="nucleotide sequence ID" value="NZ_JANLCM010000001.1"/>
</dbReference>
<protein>
    <submittedName>
        <fullName evidence="1">Uncharacterized protein</fullName>
    </submittedName>
</protein>
<name>A0ABT2GQH6_9MICO</name>
<dbReference type="EMBL" id="JANLCM010000001">
    <property type="protein sequence ID" value="MCS5718477.1"/>
    <property type="molecule type" value="Genomic_DNA"/>
</dbReference>
<organism evidence="1 2">
    <name type="scientific">Herbiconiux aconitum</name>
    <dbReference type="NCBI Taxonomy" id="2970913"/>
    <lineage>
        <taxon>Bacteria</taxon>
        <taxon>Bacillati</taxon>
        <taxon>Actinomycetota</taxon>
        <taxon>Actinomycetes</taxon>
        <taxon>Micrococcales</taxon>
        <taxon>Microbacteriaceae</taxon>
        <taxon>Herbiconiux</taxon>
    </lineage>
</organism>
<comment type="caution">
    <text evidence="1">The sequence shown here is derived from an EMBL/GenBank/DDBJ whole genome shotgun (WGS) entry which is preliminary data.</text>
</comment>
<sequence>MAATIDAPLFLAQRDCYPGSVWDGIRRYDPVDLLLLGGPNTLSDSVLNVEYLC</sequence>
<accession>A0ABT2GQH6</accession>
<evidence type="ECO:0000313" key="2">
    <source>
        <dbReference type="Proteomes" id="UP001165584"/>
    </source>
</evidence>